<keyword evidence="4" id="KW-1185">Reference proteome</keyword>
<dbReference type="PANTHER" id="PTHR39081">
    <property type="entry name" value="MUT7-C DOMAIN-CONTAINING PROTEIN"/>
    <property type="match status" value="1"/>
</dbReference>
<dbReference type="PANTHER" id="PTHR39081:SF1">
    <property type="entry name" value="MUT7-C RNASE DOMAIN-CONTAINING PROTEIN"/>
    <property type="match status" value="1"/>
</dbReference>
<evidence type="ECO:0000256" key="1">
    <source>
        <dbReference type="SAM" id="MobiDB-lite"/>
    </source>
</evidence>
<evidence type="ECO:0000313" key="4">
    <source>
        <dbReference type="Proteomes" id="UP000008458"/>
    </source>
</evidence>
<proteinExistence type="predicted"/>
<gene>
    <name evidence="3" type="ordered locus">Ahos_0608</name>
</gene>
<evidence type="ECO:0000259" key="2">
    <source>
        <dbReference type="Pfam" id="PF01927"/>
    </source>
</evidence>
<dbReference type="KEGG" id="aho:Ahos_0608"/>
<dbReference type="HOGENOM" id="CLU_112469_1_0_2"/>
<feature type="domain" description="Mut7-C RNAse" evidence="2">
    <location>
        <begin position="9"/>
        <end position="139"/>
    </location>
</feature>
<dbReference type="STRING" id="933801.Ahos_0608"/>
<organism evidence="3 4">
    <name type="scientific">Acidianus hospitalis (strain W1)</name>
    <dbReference type="NCBI Taxonomy" id="933801"/>
    <lineage>
        <taxon>Archaea</taxon>
        <taxon>Thermoproteota</taxon>
        <taxon>Thermoprotei</taxon>
        <taxon>Sulfolobales</taxon>
        <taxon>Sulfolobaceae</taxon>
        <taxon>Acidianus</taxon>
    </lineage>
</organism>
<feature type="compositionally biased region" description="Polar residues" evidence="1">
    <location>
        <begin position="153"/>
        <end position="176"/>
    </location>
</feature>
<dbReference type="InterPro" id="IPR002782">
    <property type="entry name" value="Mut7-C_RNAse_dom"/>
</dbReference>
<reference evidence="3 4" key="1">
    <citation type="journal article" date="2011" name="Extremophiles">
        <title>Genomic analysis of Acidianus hospitalis W1 a host for studying crenarchaeal virus and plasmid life cycles.</title>
        <authorList>
            <person name="You X.Y."/>
            <person name="Liu C."/>
            <person name="Wang S.Y."/>
            <person name="Jiang C.Y."/>
            <person name="Shah S.A."/>
            <person name="Prangishvili D."/>
            <person name="She Q."/>
            <person name="Liu S.J."/>
            <person name="Garrett R.A."/>
        </authorList>
    </citation>
    <scope>NUCLEOTIDE SEQUENCE [LARGE SCALE GENOMIC DNA]</scope>
    <source>
        <strain evidence="3 4">W1</strain>
    </source>
</reference>
<dbReference type="AlphaFoldDB" id="F4B713"/>
<name>F4B713_ACIHW</name>
<feature type="region of interest" description="Disordered" evidence="1">
    <location>
        <begin position="148"/>
        <end position="184"/>
    </location>
</feature>
<protein>
    <recommendedName>
        <fullName evidence="2">Mut7-C RNAse domain-containing protein</fullName>
    </recommendedName>
</protein>
<dbReference type="EMBL" id="CP002535">
    <property type="protein sequence ID" value="AEE93496.1"/>
    <property type="molecule type" value="Genomic_DNA"/>
</dbReference>
<evidence type="ECO:0000313" key="3">
    <source>
        <dbReference type="EMBL" id="AEE93496.1"/>
    </source>
</evidence>
<sequence length="184" mass="21444">MCLDNMQSKFIADAMLGKLARWLRILGYDTYYSNDIEDWKVIKIAEKDKRVILTRDRGLCIRAKKKGLECFLIPPDYDIISILAKLSIKYGIDLEARIEASRCSECNGILEKVDENRWRCTRCKKEYWKGKHWKTIEEILIKAKSKKEKDELSYNSRTRNRGGQNTSQDSKTSNNEKIGVAKLN</sequence>
<accession>F4B713</accession>
<reference key="2">
    <citation type="journal article" date="2011" name="Extremophiles">
        <title>Genomic analyses of Acidianus hospitalis W1 a host for studying crenarchaeal virus and plasmid life cycles.</title>
        <authorList>
            <person name="You X.Y."/>
            <person name="Liu C."/>
            <person name="Wang S.Y."/>
            <person name="Jiang C.Y."/>
            <person name="Shah S.A."/>
            <person name="Prangishvili D."/>
            <person name="Liu S.J."/>
            <person name="Garrett R.A."/>
        </authorList>
    </citation>
    <scope>NUCLEOTIDE SEQUENCE</scope>
    <source>
        <strain>W1</strain>
    </source>
</reference>
<dbReference type="Pfam" id="PF01927">
    <property type="entry name" value="Mut7-C"/>
    <property type="match status" value="1"/>
</dbReference>
<dbReference type="Proteomes" id="UP000008458">
    <property type="component" value="Chromosome"/>
</dbReference>
<dbReference type="eggNOG" id="arCOG04290">
    <property type="taxonomic scope" value="Archaea"/>
</dbReference>